<evidence type="ECO:0000313" key="1">
    <source>
        <dbReference type="EMBL" id="OZS77401.1"/>
    </source>
</evidence>
<protein>
    <submittedName>
        <fullName evidence="1">Uncharacterized protein</fullName>
    </submittedName>
</protein>
<accession>A0A264W1G0</accession>
<comment type="caution">
    <text evidence="1">The sequence shown here is derived from an EMBL/GenBank/DDBJ whole genome shotgun (WGS) entry which is preliminary data.</text>
</comment>
<sequence>MGILGFCGSGIVNFLDILQGCMALLLYRKKECVSFDDKLSEFRNLRVEYFEESVDYEDTLALRNTQGPGE</sequence>
<organism evidence="1 2">
    <name type="scientific">Tetzosporium hominis</name>
    <dbReference type="NCBI Taxonomy" id="2020506"/>
    <lineage>
        <taxon>Bacteria</taxon>
        <taxon>Bacillati</taxon>
        <taxon>Bacillota</taxon>
        <taxon>Bacilli</taxon>
        <taxon>Bacillales</taxon>
        <taxon>Caryophanaceae</taxon>
        <taxon>Tetzosporium</taxon>
    </lineage>
</organism>
<dbReference type="AlphaFoldDB" id="A0A264W1G0"/>
<name>A0A264W1G0_9BACL</name>
<evidence type="ECO:0000313" key="2">
    <source>
        <dbReference type="Proteomes" id="UP000217065"/>
    </source>
</evidence>
<dbReference type="Proteomes" id="UP000217065">
    <property type="component" value="Unassembled WGS sequence"/>
</dbReference>
<proteinExistence type="predicted"/>
<reference evidence="1 2" key="1">
    <citation type="submission" date="2017-07" db="EMBL/GenBank/DDBJ databases">
        <title>Tetzosporium hominis gen.nov. sp.nov.</title>
        <authorList>
            <person name="Tetz G."/>
            <person name="Tetz V."/>
        </authorList>
    </citation>
    <scope>NUCLEOTIDE SEQUENCE [LARGE SCALE GENOMIC DNA]</scope>
    <source>
        <strain evidence="1 2">VT-49</strain>
    </source>
</reference>
<keyword evidence="2" id="KW-1185">Reference proteome</keyword>
<gene>
    <name evidence="1" type="ORF">CF394_11780</name>
</gene>
<dbReference type="EMBL" id="NOKQ01000252">
    <property type="protein sequence ID" value="OZS77401.1"/>
    <property type="molecule type" value="Genomic_DNA"/>
</dbReference>